<keyword evidence="3" id="KW-1185">Reference proteome</keyword>
<proteinExistence type="predicted"/>
<feature type="region of interest" description="Disordered" evidence="1">
    <location>
        <begin position="80"/>
        <end position="178"/>
    </location>
</feature>
<reference evidence="3" key="1">
    <citation type="journal article" date="2019" name="Int. J. Syst. Evol. Microbiol.">
        <title>The Global Catalogue of Microorganisms (GCM) 10K type strain sequencing project: providing services to taxonomists for standard genome sequencing and annotation.</title>
        <authorList>
            <consortium name="The Broad Institute Genomics Platform"/>
            <consortium name="The Broad Institute Genome Sequencing Center for Infectious Disease"/>
            <person name="Wu L."/>
            <person name="Ma J."/>
        </authorList>
    </citation>
    <scope>NUCLEOTIDE SEQUENCE [LARGE SCALE GENOMIC DNA]</scope>
    <source>
        <strain evidence="3">NBRC 113072</strain>
    </source>
</reference>
<protein>
    <submittedName>
        <fullName evidence="2">Uncharacterized protein</fullName>
    </submittedName>
</protein>
<gene>
    <name evidence="2" type="ORF">GCM10025883_13350</name>
</gene>
<sequence length="178" mass="20430">MSAKNRRGHNHKTHRRWRSTREPGINGDITWTTKAGRTYVTRPHDYRDPPARASVPIDGQDPDAAAWQQRGAILIALARNAQRDAAREREQRREQKLEQQRKRKSEHRRAHRRARTHQRERDGARARVEPRADARGPLVGEAPRPGFFIRAPRPRRSSDASSTARPGWDGTDPGPPPF</sequence>
<feature type="compositionally biased region" description="Basic residues" evidence="1">
    <location>
        <begin position="101"/>
        <end position="116"/>
    </location>
</feature>
<feature type="compositionally biased region" description="Basic and acidic residues" evidence="1">
    <location>
        <begin position="117"/>
        <end position="134"/>
    </location>
</feature>
<organism evidence="2 3">
    <name type="scientific">Mobilicoccus caccae</name>
    <dbReference type="NCBI Taxonomy" id="1859295"/>
    <lineage>
        <taxon>Bacteria</taxon>
        <taxon>Bacillati</taxon>
        <taxon>Actinomycetota</taxon>
        <taxon>Actinomycetes</taxon>
        <taxon>Micrococcales</taxon>
        <taxon>Dermatophilaceae</taxon>
        <taxon>Mobilicoccus</taxon>
    </lineage>
</organism>
<feature type="compositionally biased region" description="Basic and acidic residues" evidence="1">
    <location>
        <begin position="81"/>
        <end position="100"/>
    </location>
</feature>
<dbReference type="EMBL" id="BSUO01000001">
    <property type="protein sequence ID" value="GMA39290.1"/>
    <property type="molecule type" value="Genomic_DNA"/>
</dbReference>
<feature type="region of interest" description="Disordered" evidence="1">
    <location>
        <begin position="1"/>
        <end position="64"/>
    </location>
</feature>
<evidence type="ECO:0000313" key="3">
    <source>
        <dbReference type="Proteomes" id="UP001157126"/>
    </source>
</evidence>
<evidence type="ECO:0000313" key="2">
    <source>
        <dbReference type="EMBL" id="GMA39290.1"/>
    </source>
</evidence>
<dbReference type="RefSeq" id="WP_284303236.1">
    <property type="nucleotide sequence ID" value="NZ_BSUO01000001.1"/>
</dbReference>
<feature type="compositionally biased region" description="Basic residues" evidence="1">
    <location>
        <begin position="1"/>
        <end position="18"/>
    </location>
</feature>
<evidence type="ECO:0000256" key="1">
    <source>
        <dbReference type="SAM" id="MobiDB-lite"/>
    </source>
</evidence>
<dbReference type="Proteomes" id="UP001157126">
    <property type="component" value="Unassembled WGS sequence"/>
</dbReference>
<name>A0ABQ6IN02_9MICO</name>
<comment type="caution">
    <text evidence="2">The sequence shown here is derived from an EMBL/GenBank/DDBJ whole genome shotgun (WGS) entry which is preliminary data.</text>
</comment>
<accession>A0ABQ6IN02</accession>
<feature type="compositionally biased region" description="Low complexity" evidence="1">
    <location>
        <begin position="159"/>
        <end position="172"/>
    </location>
</feature>